<dbReference type="PANTHER" id="PTHR13434:SF0">
    <property type="entry name" value="PROTEIN CASC3"/>
    <property type="match status" value="1"/>
</dbReference>
<dbReference type="GO" id="GO:0008380">
    <property type="term" value="P:RNA splicing"/>
    <property type="evidence" value="ECO:0007669"/>
    <property type="project" value="UniProtKB-KW"/>
</dbReference>
<dbReference type="Pfam" id="PF09405">
    <property type="entry name" value="Btz"/>
    <property type="match status" value="1"/>
</dbReference>
<dbReference type="GO" id="GO:0005681">
    <property type="term" value="C:spliceosomal complex"/>
    <property type="evidence" value="ECO:0007669"/>
    <property type="project" value="UniProtKB-KW"/>
</dbReference>
<dbReference type="InterPro" id="IPR028544">
    <property type="entry name" value="CASC3"/>
</dbReference>
<dbReference type="GO" id="GO:0048471">
    <property type="term" value="C:perinuclear region of cytoplasm"/>
    <property type="evidence" value="ECO:0007669"/>
    <property type="project" value="UniProtKB-SubCell"/>
</dbReference>
<comment type="similarity">
    <text evidence="5">Belongs to the CASC3 family.</text>
</comment>
<dbReference type="STRING" id="6182.A0A4Z2D9S1"/>
<evidence type="ECO:0000256" key="11">
    <source>
        <dbReference type="ARBA" id="ARBA00022816"/>
    </source>
</evidence>
<feature type="compositionally biased region" description="Low complexity" evidence="18">
    <location>
        <begin position="119"/>
        <end position="129"/>
    </location>
</feature>
<dbReference type="GO" id="GO:0006417">
    <property type="term" value="P:regulation of translation"/>
    <property type="evidence" value="ECO:0007669"/>
    <property type="project" value="UniProtKB-KW"/>
</dbReference>
<sequence>MRDHSTKHISRTKSNSFVDIVNLYPNTYNKIHQDGSRIRSRSCEDVYPNSEPDHAKYPKCRDYPFGDLPRSYHELQTFKSLDNLVQHRAVSGNRICTLCQHKSSSNPIALNENSIIKSRASSSDSLSDRNFQPQHSDEENLPGARKRRGRPTVTDDSDDIFEHSASLTHSCSDFDSYYSEGENDNVRKGCVSAVTSLLDGVTKLNVSGKQSNSSLSHEHNITLDADLENVDADQDKSNPAYIPRAGRYYMHDHRTVEKDIVVVKKRESNRRWQHDKFNYYDQTPRSTREIIWRYGYDIRKENLCSNSCKTESIVVGNVPTTTYDLVEAIEVHSPVLQSSKETHSGFGNTSYNNHNRKSLPENSRKPVTNTSFKYNSYSRSTKSNYFGQNLPTRKSKVTEGFQTEVPPKFFNDCSESGMTMHRRYPTKDVNSMCTSNTRHSYSNSQQDLNCPYRTPNCSLRKRNNGDLPKPTVKNFQNMRRKQSVTLTSVYARNKICKPSVRNSSHVHENAKPGERVPKRYSTVRQSVSNVESSVDKELPSRQTPPPVNTKESCNPVEVESAVAAKLSTTEKVHETITQLPESTADHKSKDLNNKRVYTELIDISKFGQQKMDSQSANLGLHSVPVTHFQPIVEFNTRMPAEYSPVNPQLQTIYFPGIFQHDPQYHPPSTMMSNYVLPSAQQAHIHHLYGNEIQNVNLSVPVATTLCFDPVSCNVTNDPSQAYVMNMGVNAMEPHWNGEKGPVPNRRFSKKPLEVIDPRDGTRVDKVPPFETQ</sequence>
<keyword evidence="17" id="KW-0966">Cell projection</keyword>
<keyword evidence="11" id="KW-0509">mRNA transport</keyword>
<accession>A0A4Z2D9S1</accession>
<evidence type="ECO:0000256" key="17">
    <source>
        <dbReference type="ARBA" id="ARBA00023273"/>
    </source>
</evidence>
<evidence type="ECO:0000256" key="8">
    <source>
        <dbReference type="ARBA" id="ARBA00022490"/>
    </source>
</evidence>
<feature type="compositionally biased region" description="Basic and acidic residues" evidence="18">
    <location>
        <begin position="505"/>
        <end position="517"/>
    </location>
</feature>
<evidence type="ECO:0000256" key="13">
    <source>
        <dbReference type="ARBA" id="ARBA00022884"/>
    </source>
</evidence>
<dbReference type="GO" id="GO:0035145">
    <property type="term" value="C:exon-exon junction complex"/>
    <property type="evidence" value="ECO:0007669"/>
    <property type="project" value="InterPro"/>
</dbReference>
<comment type="caution">
    <text evidence="20">The sequence shown here is derived from an EMBL/GenBank/DDBJ whole genome shotgun (WGS) entry which is preliminary data.</text>
</comment>
<evidence type="ECO:0000256" key="5">
    <source>
        <dbReference type="ARBA" id="ARBA00009548"/>
    </source>
</evidence>
<feature type="compositionally biased region" description="Polar residues" evidence="18">
    <location>
        <begin position="365"/>
        <end position="375"/>
    </location>
</feature>
<evidence type="ECO:0000256" key="1">
    <source>
        <dbReference type="ARBA" id="ARBA00004210"/>
    </source>
</evidence>
<dbReference type="InterPro" id="IPR018545">
    <property type="entry name" value="Btz_dom"/>
</dbReference>
<keyword evidence="14" id="KW-0866">Nonsense-mediated mRNA decay</keyword>
<evidence type="ECO:0000256" key="12">
    <source>
        <dbReference type="ARBA" id="ARBA00022845"/>
    </source>
</evidence>
<keyword evidence="9" id="KW-0507">mRNA processing</keyword>
<feature type="compositionally biased region" description="Polar residues" evidence="18">
    <location>
        <begin position="522"/>
        <end position="532"/>
    </location>
</feature>
<organism evidence="20 21">
    <name type="scientific">Schistosoma japonicum</name>
    <name type="common">Blood fluke</name>
    <dbReference type="NCBI Taxonomy" id="6182"/>
    <lineage>
        <taxon>Eukaryota</taxon>
        <taxon>Metazoa</taxon>
        <taxon>Spiralia</taxon>
        <taxon>Lophotrochozoa</taxon>
        <taxon>Platyhelminthes</taxon>
        <taxon>Trematoda</taxon>
        <taxon>Digenea</taxon>
        <taxon>Strigeidida</taxon>
        <taxon>Schistosomatoidea</taxon>
        <taxon>Schistosomatidae</taxon>
        <taxon>Schistosoma</taxon>
    </lineage>
</organism>
<proteinExistence type="inferred from homology"/>
<dbReference type="GO" id="GO:0016607">
    <property type="term" value="C:nuclear speck"/>
    <property type="evidence" value="ECO:0007669"/>
    <property type="project" value="UniProtKB-SubCell"/>
</dbReference>
<dbReference type="GO" id="GO:0006397">
    <property type="term" value="P:mRNA processing"/>
    <property type="evidence" value="ECO:0007669"/>
    <property type="project" value="UniProtKB-KW"/>
</dbReference>
<evidence type="ECO:0000256" key="15">
    <source>
        <dbReference type="ARBA" id="ARBA00023187"/>
    </source>
</evidence>
<evidence type="ECO:0000256" key="4">
    <source>
        <dbReference type="ARBA" id="ARBA00004556"/>
    </source>
</evidence>
<keyword evidence="21" id="KW-1185">Reference proteome</keyword>
<evidence type="ECO:0000313" key="20">
    <source>
        <dbReference type="EMBL" id="TNN13235.1"/>
    </source>
</evidence>
<dbReference type="OrthoDB" id="657902at2759"/>
<dbReference type="GO" id="GO:0000184">
    <property type="term" value="P:nuclear-transcribed mRNA catabolic process, nonsense-mediated decay"/>
    <property type="evidence" value="ECO:0007669"/>
    <property type="project" value="UniProtKB-KW"/>
</dbReference>
<keyword evidence="10" id="KW-0747">Spliceosome</keyword>
<evidence type="ECO:0000256" key="14">
    <source>
        <dbReference type="ARBA" id="ARBA00023161"/>
    </source>
</evidence>
<evidence type="ECO:0000256" key="6">
    <source>
        <dbReference type="ARBA" id="ARBA00019964"/>
    </source>
</evidence>
<feature type="region of interest" description="Disordered" evidence="18">
    <location>
        <begin position="734"/>
        <end position="772"/>
    </location>
</feature>
<feature type="compositionally biased region" description="Basic and acidic residues" evidence="18">
    <location>
        <begin position="750"/>
        <end position="772"/>
    </location>
</feature>
<evidence type="ECO:0000259" key="19">
    <source>
        <dbReference type="SMART" id="SM01044"/>
    </source>
</evidence>
<keyword evidence="13" id="KW-0694">RNA-binding</keyword>
<evidence type="ECO:0000256" key="18">
    <source>
        <dbReference type="SAM" id="MobiDB-lite"/>
    </source>
</evidence>
<comment type="subcellular location">
    <subcellularLocation>
        <location evidence="2">Cell projection</location>
        <location evidence="2">Dendrite</location>
    </subcellularLocation>
    <subcellularLocation>
        <location evidence="1">Cytoplasm</location>
        <location evidence="1">Stress granule</location>
    </subcellularLocation>
    <subcellularLocation>
        <location evidence="4">Cytoplasm</location>
        <location evidence="4">Perinuclear region</location>
    </subcellularLocation>
    <subcellularLocation>
        <location evidence="3">Nucleus speckle</location>
    </subcellularLocation>
</comment>
<evidence type="ECO:0000313" key="21">
    <source>
        <dbReference type="Proteomes" id="UP000311919"/>
    </source>
</evidence>
<dbReference type="PANTHER" id="PTHR13434">
    <property type="entry name" value="PROTEIN CASC3"/>
    <property type="match status" value="1"/>
</dbReference>
<dbReference type="EMBL" id="SKCS01000197">
    <property type="protein sequence ID" value="TNN13235.1"/>
    <property type="molecule type" value="Genomic_DNA"/>
</dbReference>
<keyword evidence="12" id="KW-0810">Translation regulation</keyword>
<gene>
    <name evidence="20" type="ORF">EWB00_003057</name>
</gene>
<dbReference type="GO" id="GO:0030425">
    <property type="term" value="C:dendrite"/>
    <property type="evidence" value="ECO:0007669"/>
    <property type="project" value="UniProtKB-SubCell"/>
</dbReference>
<keyword evidence="7" id="KW-0813">Transport</keyword>
<feature type="region of interest" description="Disordered" evidence="18">
    <location>
        <begin position="339"/>
        <end position="375"/>
    </location>
</feature>
<dbReference type="AlphaFoldDB" id="A0A4Z2D9S1"/>
<protein>
    <recommendedName>
        <fullName evidence="6">Protein CASC3</fullName>
    </recommendedName>
</protein>
<reference evidence="20 21" key="1">
    <citation type="submission" date="2019-03" db="EMBL/GenBank/DDBJ databases">
        <title>An improved genome assembly of the fluke Schistosoma japonicum.</title>
        <authorList>
            <person name="Hu W."/>
            <person name="Luo F."/>
            <person name="Yin M."/>
            <person name="Mo X."/>
            <person name="Sun C."/>
            <person name="Wu Q."/>
            <person name="Zhu B."/>
            <person name="Xiang M."/>
            <person name="Wang J."/>
            <person name="Wang Y."/>
            <person name="Zhang T."/>
            <person name="Xu B."/>
            <person name="Zheng H."/>
            <person name="Feng Z."/>
        </authorList>
    </citation>
    <scope>NUCLEOTIDE SEQUENCE [LARGE SCALE GENOMIC DNA]</scope>
    <source>
        <strain evidence="20">HuSjv2</strain>
        <tissue evidence="20">Worms</tissue>
    </source>
</reference>
<dbReference type="GO" id="GO:0003729">
    <property type="term" value="F:mRNA binding"/>
    <property type="evidence" value="ECO:0007669"/>
    <property type="project" value="InterPro"/>
</dbReference>
<evidence type="ECO:0000256" key="16">
    <source>
        <dbReference type="ARBA" id="ARBA00023242"/>
    </source>
</evidence>
<evidence type="ECO:0000256" key="2">
    <source>
        <dbReference type="ARBA" id="ARBA00004279"/>
    </source>
</evidence>
<keyword evidence="16" id="KW-0539">Nucleus</keyword>
<dbReference type="GO" id="GO:0010494">
    <property type="term" value="C:cytoplasmic stress granule"/>
    <property type="evidence" value="ECO:0007669"/>
    <property type="project" value="UniProtKB-SubCell"/>
</dbReference>
<evidence type="ECO:0000256" key="10">
    <source>
        <dbReference type="ARBA" id="ARBA00022728"/>
    </source>
</evidence>
<name>A0A4Z2D9S1_SCHJA</name>
<dbReference type="Proteomes" id="UP000311919">
    <property type="component" value="Unassembled WGS sequence"/>
</dbReference>
<feature type="region of interest" description="Disordered" evidence="18">
    <location>
        <begin position="119"/>
        <end position="158"/>
    </location>
</feature>
<keyword evidence="15" id="KW-0508">mRNA splicing</keyword>
<keyword evidence="8" id="KW-0963">Cytoplasm</keyword>
<evidence type="ECO:0000256" key="3">
    <source>
        <dbReference type="ARBA" id="ARBA00004324"/>
    </source>
</evidence>
<dbReference type="SMART" id="SM01044">
    <property type="entry name" value="Btz"/>
    <property type="match status" value="1"/>
</dbReference>
<feature type="region of interest" description="Disordered" evidence="18">
    <location>
        <begin position="501"/>
        <end position="555"/>
    </location>
</feature>
<feature type="compositionally biased region" description="Polar residues" evidence="18">
    <location>
        <begin position="339"/>
        <end position="353"/>
    </location>
</feature>
<feature type="domain" description="Btz" evidence="19">
    <location>
        <begin position="199"/>
        <end position="303"/>
    </location>
</feature>
<evidence type="ECO:0000256" key="7">
    <source>
        <dbReference type="ARBA" id="ARBA00022448"/>
    </source>
</evidence>
<dbReference type="GO" id="GO:0051028">
    <property type="term" value="P:mRNA transport"/>
    <property type="evidence" value="ECO:0007669"/>
    <property type="project" value="UniProtKB-KW"/>
</dbReference>
<evidence type="ECO:0000256" key="9">
    <source>
        <dbReference type="ARBA" id="ARBA00022664"/>
    </source>
</evidence>